<comment type="caution">
    <text evidence="2">The sequence shown here is derived from an EMBL/GenBank/DDBJ whole genome shotgun (WGS) entry which is preliminary data.</text>
</comment>
<feature type="region of interest" description="Disordered" evidence="1">
    <location>
        <begin position="44"/>
        <end position="117"/>
    </location>
</feature>
<dbReference type="AlphaFoldDB" id="A0A512PG03"/>
<feature type="region of interest" description="Disordered" evidence="1">
    <location>
        <begin position="1"/>
        <end position="27"/>
    </location>
</feature>
<protein>
    <submittedName>
        <fullName evidence="2">Uncharacterized protein</fullName>
    </submittedName>
</protein>
<evidence type="ECO:0000313" key="2">
    <source>
        <dbReference type="EMBL" id="GEP70139.1"/>
    </source>
</evidence>
<gene>
    <name evidence="2" type="ORF">CSO01_28540</name>
</gene>
<dbReference type="RefSeq" id="WP_146953907.1">
    <property type="nucleotide sequence ID" value="NZ_BAABBJ010000002.1"/>
</dbReference>
<organism evidence="2 3">
    <name type="scientific">Cellulomonas soli</name>
    <dbReference type="NCBI Taxonomy" id="931535"/>
    <lineage>
        <taxon>Bacteria</taxon>
        <taxon>Bacillati</taxon>
        <taxon>Actinomycetota</taxon>
        <taxon>Actinomycetes</taxon>
        <taxon>Micrococcales</taxon>
        <taxon>Cellulomonadaceae</taxon>
        <taxon>Cellulomonas</taxon>
    </lineage>
</organism>
<dbReference type="Proteomes" id="UP000321798">
    <property type="component" value="Unassembled WGS sequence"/>
</dbReference>
<reference evidence="2 3" key="1">
    <citation type="submission" date="2019-07" db="EMBL/GenBank/DDBJ databases">
        <title>Whole genome shotgun sequence of Cellulomonas soli NBRC 109434.</title>
        <authorList>
            <person name="Hosoyama A."/>
            <person name="Uohara A."/>
            <person name="Ohji S."/>
            <person name="Ichikawa N."/>
        </authorList>
    </citation>
    <scope>NUCLEOTIDE SEQUENCE [LARGE SCALE GENOMIC DNA]</scope>
    <source>
        <strain evidence="2 3">NBRC 109434</strain>
    </source>
</reference>
<accession>A0A512PG03</accession>
<proteinExistence type="predicted"/>
<dbReference type="OrthoDB" id="5118692at2"/>
<name>A0A512PG03_9CELL</name>
<dbReference type="EMBL" id="BKAL01000010">
    <property type="protein sequence ID" value="GEP70139.1"/>
    <property type="molecule type" value="Genomic_DNA"/>
</dbReference>
<keyword evidence="3" id="KW-1185">Reference proteome</keyword>
<feature type="compositionally biased region" description="Low complexity" evidence="1">
    <location>
        <begin position="62"/>
        <end position="92"/>
    </location>
</feature>
<sequence>MAPLTGTARAPRDPSARRGRRRGATTAAASALVVALGLLLAACSGSGDDEAPTSGSTGGTSGSSSAGQDGGSATADGSDATDGTGQGTTQDQKLAESETNAKVPERSPAPTTLPGLDGVQVSDAVTLTGALPTTASARGTLVAGFPELVLPSGTALEVVSSSVSAEGARLQIGLEAGTAVAQDDVRAAFTATLEALGFRSEESPALPGNRATAYVHGDEGLVLTTHERTGGGTELSVAGTLETAP</sequence>
<evidence type="ECO:0000313" key="3">
    <source>
        <dbReference type="Proteomes" id="UP000321798"/>
    </source>
</evidence>
<evidence type="ECO:0000256" key="1">
    <source>
        <dbReference type="SAM" id="MobiDB-lite"/>
    </source>
</evidence>